<dbReference type="AlphaFoldDB" id="A0AAV0DAB4"/>
<dbReference type="Pfam" id="PF08646">
    <property type="entry name" value="Rep_fac-A_C"/>
    <property type="match status" value="1"/>
</dbReference>
<evidence type="ECO:0000313" key="8">
    <source>
        <dbReference type="EMBL" id="CAH9096444.1"/>
    </source>
</evidence>
<accession>A0AAV0DAB4</accession>
<dbReference type="Proteomes" id="UP001152523">
    <property type="component" value="Unassembled WGS sequence"/>
</dbReference>
<dbReference type="CDD" id="cd04481">
    <property type="entry name" value="RPA1_DBD_B_like"/>
    <property type="match status" value="1"/>
</dbReference>
<dbReference type="InterPro" id="IPR013955">
    <property type="entry name" value="Rep_factor-A_C"/>
</dbReference>
<dbReference type="GO" id="GO:0008270">
    <property type="term" value="F:zinc ion binding"/>
    <property type="evidence" value="ECO:0007669"/>
    <property type="project" value="UniProtKB-KW"/>
</dbReference>
<dbReference type="PANTHER" id="PTHR47165">
    <property type="entry name" value="OS03G0429900 PROTEIN"/>
    <property type="match status" value="1"/>
</dbReference>
<dbReference type="InterPro" id="IPR047192">
    <property type="entry name" value="Euk_RPA1_DBD_C"/>
</dbReference>
<evidence type="ECO:0000259" key="7">
    <source>
        <dbReference type="Pfam" id="PF08646"/>
    </source>
</evidence>
<dbReference type="CDD" id="cd04476">
    <property type="entry name" value="RPA1_DBD_C"/>
    <property type="match status" value="1"/>
</dbReference>
<dbReference type="SUPFAM" id="SSF50249">
    <property type="entry name" value="Nucleic acid-binding proteins"/>
    <property type="match status" value="3"/>
</dbReference>
<name>A0AAV0DAB4_9ASTE</name>
<evidence type="ECO:0000259" key="6">
    <source>
        <dbReference type="Pfam" id="PF02721"/>
    </source>
</evidence>
<evidence type="ECO:0000256" key="4">
    <source>
        <dbReference type="ARBA" id="ARBA00022833"/>
    </source>
</evidence>
<feature type="domain" description="Replication protein A 70 kDa DNA-binding subunit B/D first OB fold" evidence="6">
    <location>
        <begin position="6"/>
        <end position="103"/>
    </location>
</feature>
<evidence type="ECO:0000256" key="5">
    <source>
        <dbReference type="ARBA" id="ARBA00023125"/>
    </source>
</evidence>
<evidence type="ECO:0000256" key="1">
    <source>
        <dbReference type="ARBA" id="ARBA00005690"/>
    </source>
</evidence>
<evidence type="ECO:0000256" key="3">
    <source>
        <dbReference type="ARBA" id="ARBA00022771"/>
    </source>
</evidence>
<dbReference type="Pfam" id="PF02721">
    <property type="entry name" value="DUF223"/>
    <property type="match status" value="1"/>
</dbReference>
<reference evidence="8" key="1">
    <citation type="submission" date="2022-07" db="EMBL/GenBank/DDBJ databases">
        <authorList>
            <person name="Macas J."/>
            <person name="Novak P."/>
            <person name="Neumann P."/>
        </authorList>
    </citation>
    <scope>NUCLEOTIDE SEQUENCE</scope>
</reference>
<organism evidence="8 9">
    <name type="scientific">Cuscuta epithymum</name>
    <dbReference type="NCBI Taxonomy" id="186058"/>
    <lineage>
        <taxon>Eukaryota</taxon>
        <taxon>Viridiplantae</taxon>
        <taxon>Streptophyta</taxon>
        <taxon>Embryophyta</taxon>
        <taxon>Tracheophyta</taxon>
        <taxon>Spermatophyta</taxon>
        <taxon>Magnoliopsida</taxon>
        <taxon>eudicotyledons</taxon>
        <taxon>Gunneridae</taxon>
        <taxon>Pentapetalae</taxon>
        <taxon>asterids</taxon>
        <taxon>lamiids</taxon>
        <taxon>Solanales</taxon>
        <taxon>Convolvulaceae</taxon>
        <taxon>Cuscuteae</taxon>
        <taxon>Cuscuta</taxon>
        <taxon>Cuscuta subgen. Cuscuta</taxon>
    </lineage>
</organism>
<dbReference type="EMBL" id="CAMAPF010000087">
    <property type="protein sequence ID" value="CAH9096444.1"/>
    <property type="molecule type" value="Genomic_DNA"/>
</dbReference>
<evidence type="ECO:0000313" key="9">
    <source>
        <dbReference type="Proteomes" id="UP001152523"/>
    </source>
</evidence>
<evidence type="ECO:0008006" key="10">
    <source>
        <dbReference type="Google" id="ProtNLM"/>
    </source>
</evidence>
<proteinExistence type="inferred from homology"/>
<keyword evidence="3" id="KW-0863">Zinc-finger</keyword>
<dbReference type="GO" id="GO:0003677">
    <property type="term" value="F:DNA binding"/>
    <property type="evidence" value="ECO:0007669"/>
    <property type="project" value="UniProtKB-KW"/>
</dbReference>
<keyword evidence="5" id="KW-0238">DNA-binding</keyword>
<feature type="domain" description="Replication factor A C-terminal" evidence="7">
    <location>
        <begin position="298"/>
        <end position="414"/>
    </location>
</feature>
<keyword evidence="9" id="KW-1185">Reference proteome</keyword>
<comment type="caution">
    <text evidence="8">The sequence shown here is derived from an EMBL/GenBank/DDBJ whole genome shotgun (WGS) entry which is preliminary data.</text>
</comment>
<keyword evidence="2" id="KW-0479">Metal-binding</keyword>
<comment type="similarity">
    <text evidence="1">Belongs to the replication factor A protein 1 family.</text>
</comment>
<dbReference type="Gene3D" id="2.40.50.140">
    <property type="entry name" value="Nucleic acid-binding proteins"/>
    <property type="match status" value="3"/>
</dbReference>
<sequence length="507" mass="57436">MVGMWSMIREIDQTKTTWAIKARAARVYREPAHDGFPPSLEVIFHDAEGSKIHAHVPDQFVVKFHALFKEGHVFAVKNFMVEENFMFFKTTTSAYRLRFFKKSEAFEMKIPFPLKTFSLVSFSTLHAQDTIDDRAAIDIIGQVVHDKDPKTILKNDRPKKLIELILGDTEGNVIACTLWGPMVDMLVTYKLTTTEPIVMLLQCCRARKYQGQVHVSNMCNTTKVIMNGSEEVFNDFKARMAKRCGEGLSFTISSDTSNEGDISSGQIELVTIDQLTRMEEDGKHWVYGEIAGIDSHRDWSYVSCIGCNRKVTPNGDTFQCLTCNTSDAVLRYKVNVRVIDRTSHASFTLWDREVSCLIGRSASSLKEQVAKRNFGPHYFPSEINALMDIRALFHVQCKMDCRNYKGNQTFSVLRMNTDPRVISLYVSETSTAEDEDEFALLRKEFCGTENVGSSQSINSTSPPLLSKEKRIALEIDGEKLKKNLFGESSSTVPMKKMKGIKIEEPKP</sequence>
<dbReference type="InterPro" id="IPR012340">
    <property type="entry name" value="NA-bd_OB-fold"/>
</dbReference>
<keyword evidence="4" id="KW-0862">Zinc</keyword>
<protein>
    <recommendedName>
        <fullName evidence="10">Replication factor A C-terminal domain-containing protein</fullName>
    </recommendedName>
</protein>
<gene>
    <name evidence="8" type="ORF">CEPIT_LOCUS13739</name>
</gene>
<dbReference type="CDD" id="cd04480">
    <property type="entry name" value="RPA1_DBD_A_like"/>
    <property type="match status" value="1"/>
</dbReference>
<dbReference type="InterPro" id="IPR003871">
    <property type="entry name" value="RFA1B/D_OB_1st"/>
</dbReference>
<dbReference type="PANTHER" id="PTHR47165:SF4">
    <property type="entry name" value="OS03G0429900 PROTEIN"/>
    <property type="match status" value="1"/>
</dbReference>
<evidence type="ECO:0000256" key="2">
    <source>
        <dbReference type="ARBA" id="ARBA00022723"/>
    </source>
</evidence>